<keyword evidence="4" id="KW-1185">Reference proteome</keyword>
<reference key="2">
    <citation type="submission" date="2011-10" db="EMBL/GenBank/DDBJ databases">
        <title>The genome and transcriptome sequence of Clonorchis sinensis provide insights into the carcinogenic liver fluke.</title>
        <authorList>
            <person name="Wang X."/>
            <person name="Huang Y."/>
            <person name="Chen W."/>
            <person name="Liu H."/>
            <person name="Guo L."/>
            <person name="Chen Y."/>
            <person name="Luo F."/>
            <person name="Zhou W."/>
            <person name="Sun J."/>
            <person name="Mao Q."/>
            <person name="Liang P."/>
            <person name="Zhou C."/>
            <person name="Tian Y."/>
            <person name="Men J."/>
            <person name="Lv X."/>
            <person name="Huang L."/>
            <person name="Zhou J."/>
            <person name="Hu Y."/>
            <person name="Li R."/>
            <person name="Zhang F."/>
            <person name="Lei H."/>
            <person name="Li X."/>
            <person name="Hu X."/>
            <person name="Liang C."/>
            <person name="Xu J."/>
            <person name="Wu Z."/>
            <person name="Yu X."/>
        </authorList>
    </citation>
    <scope>NUCLEOTIDE SEQUENCE</scope>
    <source>
        <strain>Henan</strain>
    </source>
</reference>
<dbReference type="EMBL" id="DF142969">
    <property type="protein sequence ID" value="GAA49577.1"/>
    <property type="molecule type" value="Genomic_DNA"/>
</dbReference>
<proteinExistence type="predicted"/>
<name>G7Y9E2_CLOSI</name>
<gene>
    <name evidence="3" type="ORF">CLF_103247</name>
</gene>
<keyword evidence="2" id="KW-1133">Transmembrane helix</keyword>
<feature type="compositionally biased region" description="Basic and acidic residues" evidence="1">
    <location>
        <begin position="1"/>
        <end position="14"/>
    </location>
</feature>
<feature type="region of interest" description="Disordered" evidence="1">
    <location>
        <begin position="645"/>
        <end position="666"/>
    </location>
</feature>
<organism evidence="3 4">
    <name type="scientific">Clonorchis sinensis</name>
    <name type="common">Chinese liver fluke</name>
    <dbReference type="NCBI Taxonomy" id="79923"/>
    <lineage>
        <taxon>Eukaryota</taxon>
        <taxon>Metazoa</taxon>
        <taxon>Spiralia</taxon>
        <taxon>Lophotrochozoa</taxon>
        <taxon>Platyhelminthes</taxon>
        <taxon>Trematoda</taxon>
        <taxon>Digenea</taxon>
        <taxon>Opisthorchiida</taxon>
        <taxon>Opisthorchiata</taxon>
        <taxon>Opisthorchiidae</taxon>
        <taxon>Clonorchis</taxon>
    </lineage>
</organism>
<evidence type="ECO:0000256" key="1">
    <source>
        <dbReference type="SAM" id="MobiDB-lite"/>
    </source>
</evidence>
<dbReference type="Proteomes" id="UP000008909">
    <property type="component" value="Unassembled WGS sequence"/>
</dbReference>
<keyword evidence="2" id="KW-0812">Transmembrane</keyword>
<evidence type="ECO:0000313" key="3">
    <source>
        <dbReference type="EMBL" id="GAA49577.1"/>
    </source>
</evidence>
<keyword evidence="2" id="KW-0472">Membrane</keyword>
<dbReference type="AlphaFoldDB" id="G7Y9E2"/>
<feature type="compositionally biased region" description="Polar residues" evidence="1">
    <location>
        <begin position="15"/>
        <end position="33"/>
    </location>
</feature>
<feature type="transmembrane region" description="Helical" evidence="2">
    <location>
        <begin position="222"/>
        <end position="241"/>
    </location>
</feature>
<evidence type="ECO:0000313" key="4">
    <source>
        <dbReference type="Proteomes" id="UP000008909"/>
    </source>
</evidence>
<feature type="region of interest" description="Disordered" evidence="1">
    <location>
        <begin position="1"/>
        <end position="33"/>
    </location>
</feature>
<accession>G7Y9E2</accession>
<protein>
    <submittedName>
        <fullName evidence="3">Uncharacterized protein</fullName>
    </submittedName>
</protein>
<reference evidence="3" key="1">
    <citation type="journal article" date="2011" name="Genome Biol.">
        <title>The draft genome of the carcinogenic human liver fluke Clonorchis sinensis.</title>
        <authorList>
            <person name="Wang X."/>
            <person name="Chen W."/>
            <person name="Huang Y."/>
            <person name="Sun J."/>
            <person name="Men J."/>
            <person name="Liu H."/>
            <person name="Luo F."/>
            <person name="Guo L."/>
            <person name="Lv X."/>
            <person name="Deng C."/>
            <person name="Zhou C."/>
            <person name="Fan Y."/>
            <person name="Li X."/>
            <person name="Huang L."/>
            <person name="Hu Y."/>
            <person name="Liang C."/>
            <person name="Hu X."/>
            <person name="Xu J."/>
            <person name="Yu X."/>
        </authorList>
    </citation>
    <scope>NUCLEOTIDE SEQUENCE [LARGE SCALE GENOMIC DNA]</scope>
    <source>
        <strain evidence="3">Henan</strain>
    </source>
</reference>
<sequence>MTVHVERTLPRGETQRAQPSFSDNSKRSGSACQQKRTKKFCKIHSNGAYNRFYQKPSEGVDAINLREYDYSRMNDSRWIDRNAFGFHVKSNNLQGYRLLICSPSSVIDLQTMGRAAFGCANWFRVRWLLICSPSLATFSFVAVDEDIISAQLSRLLETVITTQLRKNGTWSKGGFQDLRAEPVQFQPNVTKISNKVPSRAWMVIYSRRARSPHDFMRFRHEMVRCVVVVVTAAAAAVVGVLDVSMKQDKLWTSFISGCYPYDEWALDCQPSKCVDRQTMEVVCVKWQIRTYSATLIYTKTMKSAKPEGENLFDSRSASRGFLLKEASVTLENLLDKCIRMILGTGCTKSICASTQTDTNDNTILWHSGSPNPIVHAADVALPGFPQLGFTAHLVNVTKLKVLLQQTNRMHGWGNIRCGAELTDREPDQFNSATNRLGEEVLSTKKNLLTDILFRRVNADTEEENSPEKRENSKVDALTLSQQCPKLYQPSATVCMAAKLDTTLVTPQNAWQALLTTPAHDFEFTGLIGSQTLKYSGLLPKYRFTLKSTHTLKGYTTKATDIQLTTGKLAECVLRTIDRPSNVNRRSPLTTVFPFSWSHMASCDLLQDKLSAGNVSEWCVLRLHRYRRILKHVAETRSSLVQHISSRSTSNTVDSVGSPVKNQTGQTRLEQTTIETAGTCCHSSSVTNAMRSTDACDRHDETDVICEHRSVGVVKEILQTNQLMRKTTTKRHIRPDQKYPTELRVWCFKIQADVTQAFHQ</sequence>
<evidence type="ECO:0000256" key="2">
    <source>
        <dbReference type="SAM" id="Phobius"/>
    </source>
</evidence>